<evidence type="ECO:0000256" key="8">
    <source>
        <dbReference type="RuleBase" id="RU371123"/>
    </source>
</evidence>
<feature type="domain" description="Thioredoxin" evidence="10">
    <location>
        <begin position="107"/>
        <end position="258"/>
    </location>
</feature>
<keyword evidence="4 8" id="KW-0274">FAD</keyword>
<accession>A0A176WJ25</accession>
<keyword evidence="5 8" id="KW-0560">Oxidoreductase</keyword>
<dbReference type="GO" id="GO:0005615">
    <property type="term" value="C:extracellular space"/>
    <property type="evidence" value="ECO:0007669"/>
    <property type="project" value="TreeGrafter"/>
</dbReference>
<evidence type="ECO:0000256" key="2">
    <source>
        <dbReference type="ARBA" id="ARBA00022630"/>
    </source>
</evidence>
<dbReference type="InterPro" id="IPR039798">
    <property type="entry name" value="Sulfhydryl_oxidase"/>
</dbReference>
<dbReference type="PROSITE" id="PS51324">
    <property type="entry name" value="ERV_ALR"/>
    <property type="match status" value="1"/>
</dbReference>
<evidence type="ECO:0000256" key="4">
    <source>
        <dbReference type="ARBA" id="ARBA00022827"/>
    </source>
</evidence>
<dbReference type="EMBL" id="LVLJ01000840">
    <property type="protein sequence ID" value="OAE32345.1"/>
    <property type="molecule type" value="Genomic_DNA"/>
</dbReference>
<dbReference type="GO" id="GO:0000139">
    <property type="term" value="C:Golgi membrane"/>
    <property type="evidence" value="ECO:0007669"/>
    <property type="project" value="TreeGrafter"/>
</dbReference>
<evidence type="ECO:0000256" key="7">
    <source>
        <dbReference type="ARBA" id="ARBA00023180"/>
    </source>
</evidence>
<feature type="domain" description="ERV/ALR sulfhydryl oxidase" evidence="9">
    <location>
        <begin position="392"/>
        <end position="493"/>
    </location>
</feature>
<dbReference type="GO" id="GO:0016971">
    <property type="term" value="F:flavin-dependent sulfhydryl oxidase activity"/>
    <property type="evidence" value="ECO:0007669"/>
    <property type="project" value="InterPro"/>
</dbReference>
<dbReference type="PANTHER" id="PTHR22897">
    <property type="entry name" value="QUIESCIN Q6-RELATED SULFHYDRYL OXIDASE"/>
    <property type="match status" value="1"/>
</dbReference>
<keyword evidence="6" id="KW-1015">Disulfide bond</keyword>
<keyword evidence="3" id="KW-0732">Signal</keyword>
<protein>
    <recommendedName>
        <fullName evidence="8">Sulfhydryl oxidase</fullName>
        <ecNumber evidence="8">1.8.3.2</ecNumber>
    </recommendedName>
</protein>
<dbReference type="Pfam" id="PF00085">
    <property type="entry name" value="Thioredoxin"/>
    <property type="match status" value="1"/>
</dbReference>
<comment type="cofactor">
    <cofactor evidence="1 8">
        <name>FAD</name>
        <dbReference type="ChEBI" id="CHEBI:57692"/>
    </cofactor>
</comment>
<evidence type="ECO:0000259" key="9">
    <source>
        <dbReference type="PROSITE" id="PS51324"/>
    </source>
</evidence>
<dbReference type="GO" id="GO:0006457">
    <property type="term" value="P:protein folding"/>
    <property type="evidence" value="ECO:0007669"/>
    <property type="project" value="TreeGrafter"/>
</dbReference>
<gene>
    <name evidence="11" type="ORF">AXG93_3017s1150</name>
</gene>
<keyword evidence="2 8" id="KW-0285">Flavoprotein</keyword>
<keyword evidence="12" id="KW-1185">Reference proteome</keyword>
<dbReference type="Gene3D" id="1.20.120.310">
    <property type="entry name" value="ERV/ALR sulfhydryl oxidase domain"/>
    <property type="match status" value="1"/>
</dbReference>
<dbReference type="Gene3D" id="3.40.30.10">
    <property type="entry name" value="Glutaredoxin"/>
    <property type="match status" value="1"/>
</dbReference>
<organism evidence="11 12">
    <name type="scientific">Marchantia polymorpha subsp. ruderalis</name>
    <dbReference type="NCBI Taxonomy" id="1480154"/>
    <lineage>
        <taxon>Eukaryota</taxon>
        <taxon>Viridiplantae</taxon>
        <taxon>Streptophyta</taxon>
        <taxon>Embryophyta</taxon>
        <taxon>Marchantiophyta</taxon>
        <taxon>Marchantiopsida</taxon>
        <taxon>Marchantiidae</taxon>
        <taxon>Marchantiales</taxon>
        <taxon>Marchantiaceae</taxon>
        <taxon>Marchantia</taxon>
    </lineage>
</organism>
<sequence length="595" mass="67851">MVRSGESEHLTLEVEVPNGDKNHGWWGEGRREKGEGEKRGEVSGKRTFWRKAGEKLTRRESDLEGWSVEMWVLWRPKKLVLFMVLLLTVYGHTGVSWSRSLGDGGKKDEKDVGLELTMDNFNTSLWAAPASWALVEFYNRWCPACQKFKPHYEKVARLFNGPDAAYPDVVLLAKVDCADEYYLVILNFFRLGDTTAQINQKLCQRFSVLRWPTLLWAKPTALAWGSRTSEQDPVLEQIPIKAAYNANSLLEWINKRLDRSYTFESANEQKQSAQTTGLASRQMVASIQDIEEATAQAYEIILTQKLLSSKHRTPFIRFLQLLVVHHPSKRCRAGSAEVLQNIKDAWPGEHVSEFDDHFTGIIQSEKLVGDVGALKRLHVCGEKLPSKHWTTCKAENNGYSCGLWYLFHALSVRVDDAESNGAMRTIRGFVENFFLCDDCREHFMKMSASAAETVTTRRTLALWLWRAHNEVNKRLADEDIVNKVQPSRPKLQWPPKRMCTSCRKHGDTDDEFEWDEDEVYIFLRKIYGDSLEVAVQESTKITTKSRHSENDKVEETLTNNSVAVPVGAAAGIAMASCGFGVAACCWRLQQKKRKY</sequence>
<feature type="transmembrane region" description="Helical" evidence="8">
    <location>
        <begin position="562"/>
        <end position="586"/>
    </location>
</feature>
<evidence type="ECO:0000256" key="3">
    <source>
        <dbReference type="ARBA" id="ARBA00022729"/>
    </source>
</evidence>
<keyword evidence="8" id="KW-0472">Membrane</keyword>
<keyword evidence="8" id="KW-1133">Transmembrane helix</keyword>
<dbReference type="EC" id="1.8.3.2" evidence="8"/>
<dbReference type="FunFam" id="3.40.30.10:FF:000244">
    <property type="entry name" value="Sulfhydryl oxidase"/>
    <property type="match status" value="1"/>
</dbReference>
<dbReference type="InterPro" id="IPR017937">
    <property type="entry name" value="Thioredoxin_CS"/>
</dbReference>
<dbReference type="InterPro" id="IPR017905">
    <property type="entry name" value="ERV/ALR_sulphydryl_oxidase"/>
</dbReference>
<dbReference type="PROSITE" id="PS51352">
    <property type="entry name" value="THIOREDOXIN_2"/>
    <property type="match status" value="1"/>
</dbReference>
<dbReference type="Proteomes" id="UP000077202">
    <property type="component" value="Unassembled WGS sequence"/>
</dbReference>
<dbReference type="GO" id="GO:0003756">
    <property type="term" value="F:protein disulfide isomerase activity"/>
    <property type="evidence" value="ECO:0007669"/>
    <property type="project" value="TreeGrafter"/>
</dbReference>
<dbReference type="SUPFAM" id="SSF69000">
    <property type="entry name" value="FAD-dependent thiol oxidase"/>
    <property type="match status" value="1"/>
</dbReference>
<evidence type="ECO:0000259" key="10">
    <source>
        <dbReference type="PROSITE" id="PS51352"/>
    </source>
</evidence>
<proteinExistence type="predicted"/>
<dbReference type="SUPFAM" id="SSF52833">
    <property type="entry name" value="Thioredoxin-like"/>
    <property type="match status" value="1"/>
</dbReference>
<name>A0A176WJ25_MARPO</name>
<evidence type="ECO:0000313" key="12">
    <source>
        <dbReference type="Proteomes" id="UP000077202"/>
    </source>
</evidence>
<dbReference type="InterPro" id="IPR036774">
    <property type="entry name" value="ERV/ALR_sulphydryl_oxid_sf"/>
</dbReference>
<evidence type="ECO:0000313" key="11">
    <source>
        <dbReference type="EMBL" id="OAE32345.1"/>
    </source>
</evidence>
<dbReference type="PANTHER" id="PTHR22897:SF8">
    <property type="entry name" value="SULFHYDRYL OXIDASE"/>
    <property type="match status" value="1"/>
</dbReference>
<evidence type="ECO:0000256" key="1">
    <source>
        <dbReference type="ARBA" id="ARBA00001974"/>
    </source>
</evidence>
<evidence type="ECO:0000256" key="6">
    <source>
        <dbReference type="ARBA" id="ARBA00023157"/>
    </source>
</evidence>
<keyword evidence="7" id="KW-0325">Glycoprotein</keyword>
<reference evidence="11" key="1">
    <citation type="submission" date="2016-03" db="EMBL/GenBank/DDBJ databases">
        <title>Mechanisms controlling the formation of the plant cell surface in tip-growing cells are functionally conserved among land plants.</title>
        <authorList>
            <person name="Honkanen S."/>
            <person name="Jones V.A."/>
            <person name="Morieri G."/>
            <person name="Champion C."/>
            <person name="Hetherington A.J."/>
            <person name="Kelly S."/>
            <person name="Saint-Marcoux D."/>
            <person name="Proust H."/>
            <person name="Prescott H."/>
            <person name="Dolan L."/>
        </authorList>
    </citation>
    <scope>NUCLEOTIDE SEQUENCE [LARGE SCALE GENOMIC DNA]</scope>
    <source>
        <tissue evidence="11">Whole gametophyte</tissue>
    </source>
</reference>
<comment type="catalytic activity">
    <reaction evidence="8">
        <text>2 R'C(R)SH + O2 = R'C(R)S-S(R)CR' + H2O2</text>
        <dbReference type="Rhea" id="RHEA:17357"/>
        <dbReference type="ChEBI" id="CHEBI:15379"/>
        <dbReference type="ChEBI" id="CHEBI:16240"/>
        <dbReference type="ChEBI" id="CHEBI:16520"/>
        <dbReference type="ChEBI" id="CHEBI:17412"/>
        <dbReference type="EC" id="1.8.3.2"/>
    </reaction>
</comment>
<comment type="caution">
    <text evidence="11">The sequence shown here is derived from an EMBL/GenBank/DDBJ whole genome shotgun (WGS) entry which is preliminary data.</text>
</comment>
<keyword evidence="8" id="KW-0812">Transmembrane</keyword>
<dbReference type="PROSITE" id="PS00194">
    <property type="entry name" value="THIOREDOXIN_1"/>
    <property type="match status" value="1"/>
</dbReference>
<dbReference type="InterPro" id="IPR013766">
    <property type="entry name" value="Thioredoxin_domain"/>
</dbReference>
<dbReference type="AlphaFoldDB" id="A0A176WJ25"/>
<evidence type="ECO:0000256" key="5">
    <source>
        <dbReference type="ARBA" id="ARBA00023002"/>
    </source>
</evidence>
<dbReference type="InterPro" id="IPR036249">
    <property type="entry name" value="Thioredoxin-like_sf"/>
</dbReference>
<dbReference type="Pfam" id="PF04777">
    <property type="entry name" value="Evr1_Alr"/>
    <property type="match status" value="1"/>
</dbReference>